<dbReference type="Pfam" id="PF01638">
    <property type="entry name" value="HxlR"/>
    <property type="match status" value="1"/>
</dbReference>
<dbReference type="Gene3D" id="1.10.10.10">
    <property type="entry name" value="Winged helix-like DNA-binding domain superfamily/Winged helix DNA-binding domain"/>
    <property type="match status" value="1"/>
</dbReference>
<accession>T1BEX3</accession>
<gene>
    <name evidence="6" type="ORF">B1B_10968</name>
</gene>
<proteinExistence type="predicted"/>
<dbReference type="InterPro" id="IPR002577">
    <property type="entry name" value="HTH_HxlR"/>
</dbReference>
<evidence type="ECO:0000256" key="4">
    <source>
        <dbReference type="SAM" id="MobiDB-lite"/>
    </source>
</evidence>
<feature type="domain" description="HTH hxlR-type" evidence="5">
    <location>
        <begin position="1"/>
        <end position="96"/>
    </location>
</feature>
<evidence type="ECO:0000256" key="3">
    <source>
        <dbReference type="ARBA" id="ARBA00023163"/>
    </source>
</evidence>
<sequence>MEAALFQVGDRWTFLLLREAFFGVRRFTDFQRNLGLARNLLTDRLGHLVTNGVLERRRYQTRPDRYEYRLTDKGLDLYGVIVAIMRWGDRWLSDDSPLRLSHAADGGAVEQELRCCTCGQLLTAHDVHYEHTSTDVSADDDGTRLIHTNRERNIVRSPAPSTARDPSGAFLSQCGESPTPGSEVVVAQ</sequence>
<keyword evidence="3" id="KW-0804">Transcription</keyword>
<dbReference type="PROSITE" id="PS51118">
    <property type="entry name" value="HTH_HXLR"/>
    <property type="match status" value="1"/>
</dbReference>
<reference evidence="6" key="1">
    <citation type="submission" date="2013-08" db="EMBL/GenBank/DDBJ databases">
        <authorList>
            <person name="Mendez C."/>
            <person name="Richter M."/>
            <person name="Ferrer M."/>
            <person name="Sanchez J."/>
        </authorList>
    </citation>
    <scope>NUCLEOTIDE SEQUENCE</scope>
</reference>
<dbReference type="AlphaFoldDB" id="T1BEX3"/>
<evidence type="ECO:0000256" key="2">
    <source>
        <dbReference type="ARBA" id="ARBA00023125"/>
    </source>
</evidence>
<keyword evidence="1" id="KW-0805">Transcription regulation</keyword>
<keyword evidence="2" id="KW-0238">DNA-binding</keyword>
<organism evidence="6">
    <name type="scientific">mine drainage metagenome</name>
    <dbReference type="NCBI Taxonomy" id="410659"/>
    <lineage>
        <taxon>unclassified sequences</taxon>
        <taxon>metagenomes</taxon>
        <taxon>ecological metagenomes</taxon>
    </lineage>
</organism>
<dbReference type="EMBL" id="AUZY01007086">
    <property type="protein sequence ID" value="EQD51574.1"/>
    <property type="molecule type" value="Genomic_DNA"/>
</dbReference>
<dbReference type="GO" id="GO:0003677">
    <property type="term" value="F:DNA binding"/>
    <property type="evidence" value="ECO:0007669"/>
    <property type="project" value="UniProtKB-KW"/>
</dbReference>
<dbReference type="PANTHER" id="PTHR33204:SF18">
    <property type="entry name" value="TRANSCRIPTIONAL REGULATORY PROTEIN"/>
    <property type="match status" value="1"/>
</dbReference>
<evidence type="ECO:0000313" key="6">
    <source>
        <dbReference type="EMBL" id="EQD51574.1"/>
    </source>
</evidence>
<name>T1BEX3_9ZZZZ</name>
<dbReference type="InterPro" id="IPR036390">
    <property type="entry name" value="WH_DNA-bd_sf"/>
</dbReference>
<comment type="caution">
    <text evidence="6">The sequence shown here is derived from an EMBL/GenBank/DDBJ whole genome shotgun (WGS) entry which is preliminary data.</text>
</comment>
<protein>
    <submittedName>
        <fullName evidence="6">Transcriptional regulator, HxlR family</fullName>
    </submittedName>
</protein>
<evidence type="ECO:0000256" key="1">
    <source>
        <dbReference type="ARBA" id="ARBA00023015"/>
    </source>
</evidence>
<reference evidence="6" key="2">
    <citation type="journal article" date="2014" name="ISME J.">
        <title>Microbial stratification in low pH oxic and suboxic macroscopic growths along an acid mine drainage.</title>
        <authorList>
            <person name="Mendez-Garcia C."/>
            <person name="Mesa V."/>
            <person name="Sprenger R.R."/>
            <person name="Richter M."/>
            <person name="Diez M.S."/>
            <person name="Solano J."/>
            <person name="Bargiela R."/>
            <person name="Golyshina O.V."/>
            <person name="Manteca A."/>
            <person name="Ramos J.L."/>
            <person name="Gallego J.R."/>
            <person name="Llorente I."/>
            <person name="Martins Dos Santos V.A."/>
            <person name="Jensen O.N."/>
            <person name="Pelaez A.I."/>
            <person name="Sanchez J."/>
            <person name="Ferrer M."/>
        </authorList>
    </citation>
    <scope>NUCLEOTIDE SEQUENCE</scope>
</reference>
<feature type="region of interest" description="Disordered" evidence="4">
    <location>
        <begin position="157"/>
        <end position="188"/>
    </location>
</feature>
<dbReference type="InterPro" id="IPR036388">
    <property type="entry name" value="WH-like_DNA-bd_sf"/>
</dbReference>
<dbReference type="PANTHER" id="PTHR33204">
    <property type="entry name" value="TRANSCRIPTIONAL REGULATOR, MARR FAMILY"/>
    <property type="match status" value="1"/>
</dbReference>
<evidence type="ECO:0000259" key="5">
    <source>
        <dbReference type="PROSITE" id="PS51118"/>
    </source>
</evidence>
<dbReference type="SUPFAM" id="SSF46785">
    <property type="entry name" value="Winged helix' DNA-binding domain"/>
    <property type="match status" value="1"/>
</dbReference>